<dbReference type="FunFam" id="1.10.10.10:FF:000001">
    <property type="entry name" value="LysR family transcriptional regulator"/>
    <property type="match status" value="1"/>
</dbReference>
<dbReference type="PROSITE" id="PS50931">
    <property type="entry name" value="HTH_LYSR"/>
    <property type="match status" value="1"/>
</dbReference>
<dbReference type="OrthoDB" id="9803735at2"/>
<gene>
    <name evidence="6" type="ORF">BA724_15465</name>
</gene>
<sequence length="298" mass="33403">MEWHQIENTVAVAQTRNFTKAAKKQAVSQPALSRSIIKLEEELETSLFIRGKKDIRLTPAGVVFVEKAKQILQLMKEAKEEVQEIASPNKGNVSIAFLPTFGPHVLPNLIAEYKRRFPNVSFGLSQGAGEVNMKKVQEGQVDLCITAPPYNRADIEWTIVREEQLYITVPTQHPFAGCKNISFREAAAEPFISFKKGFGLRFMFDEMCEEMSLDPDITFEGEEVSTIAGFVAAGLGISVLPKKPEIAHDPLVFIEINDYRLIRKVAIGVKKQVPLSPAARQFKAFAENFLQQNDELHV</sequence>
<feature type="domain" description="HTH lysR-type" evidence="5">
    <location>
        <begin position="1"/>
        <end position="58"/>
    </location>
</feature>
<evidence type="ECO:0000313" key="7">
    <source>
        <dbReference type="Proteomes" id="UP000095658"/>
    </source>
</evidence>
<comment type="caution">
    <text evidence="6">The sequence shown here is derived from an EMBL/GenBank/DDBJ whole genome shotgun (WGS) entry which is preliminary data.</text>
</comment>
<evidence type="ECO:0000256" key="3">
    <source>
        <dbReference type="ARBA" id="ARBA00023125"/>
    </source>
</evidence>
<dbReference type="GO" id="GO:0005829">
    <property type="term" value="C:cytosol"/>
    <property type="evidence" value="ECO:0007669"/>
    <property type="project" value="TreeGrafter"/>
</dbReference>
<dbReference type="InterPro" id="IPR036388">
    <property type="entry name" value="WH-like_DNA-bd_sf"/>
</dbReference>
<dbReference type="EMBL" id="MAMP01000004">
    <property type="protein sequence ID" value="OES46243.1"/>
    <property type="molecule type" value="Genomic_DNA"/>
</dbReference>
<evidence type="ECO:0000256" key="2">
    <source>
        <dbReference type="ARBA" id="ARBA00023015"/>
    </source>
</evidence>
<keyword evidence="3" id="KW-0238">DNA-binding</keyword>
<dbReference type="Pfam" id="PF03466">
    <property type="entry name" value="LysR_substrate"/>
    <property type="match status" value="1"/>
</dbReference>
<dbReference type="GO" id="GO:0003700">
    <property type="term" value="F:DNA-binding transcription factor activity"/>
    <property type="evidence" value="ECO:0007669"/>
    <property type="project" value="InterPro"/>
</dbReference>
<evidence type="ECO:0000259" key="5">
    <source>
        <dbReference type="PROSITE" id="PS50931"/>
    </source>
</evidence>
<comment type="similarity">
    <text evidence="1">Belongs to the LysR transcriptional regulatory family.</text>
</comment>
<dbReference type="InterPro" id="IPR050950">
    <property type="entry name" value="HTH-type_LysR_regulators"/>
</dbReference>
<proteinExistence type="inferred from homology"/>
<dbReference type="InterPro" id="IPR005119">
    <property type="entry name" value="LysR_subst-bd"/>
</dbReference>
<dbReference type="SUPFAM" id="SSF46785">
    <property type="entry name" value="Winged helix' DNA-binding domain"/>
    <property type="match status" value="1"/>
</dbReference>
<name>A0A1E7DT30_9BACI</name>
<dbReference type="PRINTS" id="PR00039">
    <property type="entry name" value="HTHLYSR"/>
</dbReference>
<dbReference type="GO" id="GO:0003677">
    <property type="term" value="F:DNA binding"/>
    <property type="evidence" value="ECO:0007669"/>
    <property type="project" value="UniProtKB-KW"/>
</dbReference>
<evidence type="ECO:0000256" key="1">
    <source>
        <dbReference type="ARBA" id="ARBA00009437"/>
    </source>
</evidence>
<dbReference type="PANTHER" id="PTHR30419">
    <property type="entry name" value="HTH-TYPE TRANSCRIPTIONAL REGULATOR YBHD"/>
    <property type="match status" value="1"/>
</dbReference>
<reference evidence="6 7" key="1">
    <citation type="submission" date="2016-06" db="EMBL/GenBank/DDBJ databases">
        <title>Domibacillus iocasae genome sequencing.</title>
        <authorList>
            <person name="Verma A."/>
            <person name="Pal Y."/>
            <person name="Ojha A.K."/>
            <person name="Krishnamurthi S."/>
        </authorList>
    </citation>
    <scope>NUCLEOTIDE SEQUENCE [LARGE SCALE GENOMIC DNA]</scope>
    <source>
        <strain evidence="6 7">DSM 29979</strain>
    </source>
</reference>
<accession>A0A1E7DT30</accession>
<organism evidence="6 7">
    <name type="scientific">Domibacillus iocasae</name>
    <dbReference type="NCBI Taxonomy" id="1714016"/>
    <lineage>
        <taxon>Bacteria</taxon>
        <taxon>Bacillati</taxon>
        <taxon>Bacillota</taxon>
        <taxon>Bacilli</taxon>
        <taxon>Bacillales</taxon>
        <taxon>Bacillaceae</taxon>
        <taxon>Domibacillus</taxon>
    </lineage>
</organism>
<dbReference type="Proteomes" id="UP000095658">
    <property type="component" value="Unassembled WGS sequence"/>
</dbReference>
<dbReference type="AlphaFoldDB" id="A0A1E7DT30"/>
<keyword evidence="2" id="KW-0805">Transcription regulation</keyword>
<dbReference type="PANTHER" id="PTHR30419:SF28">
    <property type="entry name" value="HTH-TYPE TRANSCRIPTIONAL REGULATOR BSDA"/>
    <property type="match status" value="1"/>
</dbReference>
<evidence type="ECO:0000313" key="6">
    <source>
        <dbReference type="EMBL" id="OES46243.1"/>
    </source>
</evidence>
<keyword evidence="4" id="KW-0804">Transcription</keyword>
<dbReference type="STRING" id="1714016.BA724_15465"/>
<evidence type="ECO:0000256" key="4">
    <source>
        <dbReference type="ARBA" id="ARBA00023163"/>
    </source>
</evidence>
<dbReference type="Gene3D" id="3.40.190.290">
    <property type="match status" value="1"/>
</dbReference>
<dbReference type="Gene3D" id="1.10.10.10">
    <property type="entry name" value="Winged helix-like DNA-binding domain superfamily/Winged helix DNA-binding domain"/>
    <property type="match status" value="1"/>
</dbReference>
<dbReference type="Pfam" id="PF00126">
    <property type="entry name" value="HTH_1"/>
    <property type="match status" value="1"/>
</dbReference>
<keyword evidence="7" id="KW-1185">Reference proteome</keyword>
<dbReference type="RefSeq" id="WP_069937143.1">
    <property type="nucleotide sequence ID" value="NZ_MAMP01000004.1"/>
</dbReference>
<dbReference type="CDD" id="cd08434">
    <property type="entry name" value="PBP2_GltC_like"/>
    <property type="match status" value="1"/>
</dbReference>
<dbReference type="InterPro" id="IPR000847">
    <property type="entry name" value="LysR_HTH_N"/>
</dbReference>
<dbReference type="InterPro" id="IPR036390">
    <property type="entry name" value="WH_DNA-bd_sf"/>
</dbReference>
<protein>
    <recommendedName>
        <fullName evidence="5">HTH lysR-type domain-containing protein</fullName>
    </recommendedName>
</protein>
<dbReference type="SUPFAM" id="SSF53850">
    <property type="entry name" value="Periplasmic binding protein-like II"/>
    <property type="match status" value="1"/>
</dbReference>